<dbReference type="InterPro" id="IPR020843">
    <property type="entry name" value="ER"/>
</dbReference>
<name>A0A8X7XI77_POLSE</name>
<keyword evidence="5" id="KW-1185">Reference proteome</keyword>
<organism evidence="4 5">
    <name type="scientific">Polypterus senegalus</name>
    <name type="common">Senegal bichir</name>
    <dbReference type="NCBI Taxonomy" id="55291"/>
    <lineage>
        <taxon>Eukaryota</taxon>
        <taxon>Metazoa</taxon>
        <taxon>Chordata</taxon>
        <taxon>Craniata</taxon>
        <taxon>Vertebrata</taxon>
        <taxon>Euteleostomi</taxon>
        <taxon>Actinopterygii</taxon>
        <taxon>Polypteriformes</taxon>
        <taxon>Polypteridae</taxon>
        <taxon>Polypterus</taxon>
    </lineage>
</organism>
<dbReference type="SMART" id="SM00829">
    <property type="entry name" value="PKS_ER"/>
    <property type="match status" value="1"/>
</dbReference>
<dbReference type="PANTHER" id="PTHR48106:SF18">
    <property type="entry name" value="QUINONE OXIDOREDUCTASE PIG3"/>
    <property type="match status" value="1"/>
</dbReference>
<evidence type="ECO:0000256" key="2">
    <source>
        <dbReference type="ARBA" id="ARBA00023002"/>
    </source>
</evidence>
<proteinExistence type="predicted"/>
<dbReference type="InterPro" id="IPR036291">
    <property type="entry name" value="NAD(P)-bd_dom_sf"/>
</dbReference>
<keyword evidence="1" id="KW-0521">NADP</keyword>
<dbReference type="InterPro" id="IPR011032">
    <property type="entry name" value="GroES-like_sf"/>
</dbReference>
<dbReference type="CDD" id="cd05276">
    <property type="entry name" value="p53_inducible_oxidoreductase"/>
    <property type="match status" value="1"/>
</dbReference>
<dbReference type="Gene3D" id="3.90.180.10">
    <property type="entry name" value="Medium-chain alcohol dehydrogenases, catalytic domain"/>
    <property type="match status" value="2"/>
</dbReference>
<accession>A0A8X7XI77</accession>
<dbReference type="Pfam" id="PF08240">
    <property type="entry name" value="ADH_N"/>
    <property type="match status" value="1"/>
</dbReference>
<dbReference type="GO" id="GO:0048038">
    <property type="term" value="F:quinone binding"/>
    <property type="evidence" value="ECO:0007669"/>
    <property type="project" value="TreeGrafter"/>
</dbReference>
<reference evidence="4 5" key="1">
    <citation type="journal article" date="2021" name="Cell">
        <title>Tracing the genetic footprints of vertebrate landing in non-teleost ray-finned fishes.</title>
        <authorList>
            <person name="Bi X."/>
            <person name="Wang K."/>
            <person name="Yang L."/>
            <person name="Pan H."/>
            <person name="Jiang H."/>
            <person name="Wei Q."/>
            <person name="Fang M."/>
            <person name="Yu H."/>
            <person name="Zhu C."/>
            <person name="Cai Y."/>
            <person name="He Y."/>
            <person name="Gan X."/>
            <person name="Zeng H."/>
            <person name="Yu D."/>
            <person name="Zhu Y."/>
            <person name="Jiang H."/>
            <person name="Qiu Q."/>
            <person name="Yang H."/>
            <person name="Zhang Y.E."/>
            <person name="Wang W."/>
            <person name="Zhu M."/>
            <person name="He S."/>
            <person name="Zhang G."/>
        </authorList>
    </citation>
    <scope>NUCLEOTIDE SEQUENCE [LARGE SCALE GENOMIC DNA]</scope>
    <source>
        <strain evidence="4">Bchr_013</strain>
    </source>
</reference>
<evidence type="ECO:0000313" key="5">
    <source>
        <dbReference type="Proteomes" id="UP000886611"/>
    </source>
</evidence>
<dbReference type="InterPro" id="IPR014189">
    <property type="entry name" value="Quinone_OxRdtase_PIG3"/>
</dbReference>
<dbReference type="GO" id="GO:0070402">
    <property type="term" value="F:NADPH binding"/>
    <property type="evidence" value="ECO:0007669"/>
    <property type="project" value="TreeGrafter"/>
</dbReference>
<comment type="caution">
    <text evidence="4">The sequence shown here is derived from an EMBL/GenBank/DDBJ whole genome shotgun (WGS) entry which is preliminary data.</text>
</comment>
<sequence>MLDCLFELLCPGEILGLASSVSRFGRLVLAALTGITVTVSDTSLSQAQERTRSQNLPGNPSTCEGKMLAVHFDSPGEAENLYIKEVARPEPSKGEVLIKVHASALNRADLLQRRGFYLPPPGASEILGLEAAGVLVSEGADWSVGDRVMALLSGGGNAEYATVPEDQLMAIPNQMTFIQAAAIPEAWLTAYQLLHFVAEVKKGETVLIHAGGSGVGTAAIQLCRLAGAVPVVTAGSADKLKKSMELGAAAGFNYKEEDFSSCTLTFTKVWVPLLPLVLLDKQWLTRDPELDRRYKSKLVKTFAESALPYFSSDSRSPLHPVIDSIYKMDEIVSAHKHMEGNKNLGKIIINLDSED</sequence>
<feature type="non-terminal residue" evidence="4">
    <location>
        <position position="355"/>
    </location>
</feature>
<dbReference type="Pfam" id="PF00107">
    <property type="entry name" value="ADH_zinc_N"/>
    <property type="match status" value="1"/>
</dbReference>
<gene>
    <name evidence="4" type="primary">Tp53i3</name>
    <name evidence="4" type="ORF">GTO96_0015512</name>
</gene>
<dbReference type="InterPro" id="IPR013149">
    <property type="entry name" value="ADH-like_C"/>
</dbReference>
<evidence type="ECO:0000259" key="3">
    <source>
        <dbReference type="SMART" id="SM00829"/>
    </source>
</evidence>
<dbReference type="GO" id="GO:0003960">
    <property type="term" value="F:quinone reductase (NADPH) activity"/>
    <property type="evidence" value="ECO:0007669"/>
    <property type="project" value="TreeGrafter"/>
</dbReference>
<evidence type="ECO:0000256" key="1">
    <source>
        <dbReference type="ARBA" id="ARBA00022857"/>
    </source>
</evidence>
<feature type="domain" description="Enoyl reductase (ER)" evidence="3">
    <location>
        <begin position="76"/>
        <end position="349"/>
    </location>
</feature>
<dbReference type="EMBL" id="JAATIS010000485">
    <property type="protein sequence ID" value="KAG2468713.1"/>
    <property type="molecule type" value="Genomic_DNA"/>
</dbReference>
<protein>
    <submittedName>
        <fullName evidence="4">QORX oxidoreductase</fullName>
    </submittedName>
</protein>
<feature type="non-terminal residue" evidence="4">
    <location>
        <position position="1"/>
    </location>
</feature>
<dbReference type="SUPFAM" id="SSF51735">
    <property type="entry name" value="NAD(P)-binding Rossmann-fold domains"/>
    <property type="match status" value="1"/>
</dbReference>
<dbReference type="PANTHER" id="PTHR48106">
    <property type="entry name" value="QUINONE OXIDOREDUCTASE PIG3-RELATED"/>
    <property type="match status" value="1"/>
</dbReference>
<dbReference type="AlphaFoldDB" id="A0A8X7XI77"/>
<dbReference type="InterPro" id="IPR013154">
    <property type="entry name" value="ADH-like_N"/>
</dbReference>
<dbReference type="SUPFAM" id="SSF50129">
    <property type="entry name" value="GroES-like"/>
    <property type="match status" value="1"/>
</dbReference>
<evidence type="ECO:0000313" key="4">
    <source>
        <dbReference type="EMBL" id="KAG2468713.1"/>
    </source>
</evidence>
<keyword evidence="2" id="KW-0560">Oxidoreductase</keyword>
<dbReference type="Proteomes" id="UP000886611">
    <property type="component" value="Unassembled WGS sequence"/>
</dbReference>